<name>A0A1E5KSL5_9ENTE</name>
<dbReference type="Pfam" id="PF08279">
    <property type="entry name" value="HTH_11"/>
    <property type="match status" value="1"/>
</dbReference>
<keyword evidence="4" id="KW-1185">Reference proteome</keyword>
<dbReference type="InterPro" id="IPR007737">
    <property type="entry name" value="Mga_HTH"/>
</dbReference>
<evidence type="ECO:0000259" key="2">
    <source>
        <dbReference type="Pfam" id="PF08279"/>
    </source>
</evidence>
<protein>
    <recommendedName>
        <fullName evidence="5">Mga helix-turn-helix domain-containing protein</fullName>
    </recommendedName>
</protein>
<dbReference type="STRING" id="762845.BCR26_06580"/>
<reference evidence="3 4" key="1">
    <citation type="submission" date="2016-09" db="EMBL/GenBank/DDBJ databases">
        <authorList>
            <person name="Capua I."/>
            <person name="De Benedictis P."/>
            <person name="Joannis T."/>
            <person name="Lombin L.H."/>
            <person name="Cattoli G."/>
        </authorList>
    </citation>
    <scope>NUCLEOTIDE SEQUENCE [LARGE SCALE GENOMIC DNA]</scope>
    <source>
        <strain evidence="3 4">LMG 25899</strain>
    </source>
</reference>
<evidence type="ECO:0008006" key="5">
    <source>
        <dbReference type="Google" id="ProtNLM"/>
    </source>
</evidence>
<feature type="domain" description="Mga helix-turn-helix" evidence="1">
    <location>
        <begin position="88"/>
        <end position="168"/>
    </location>
</feature>
<dbReference type="InterPro" id="IPR013196">
    <property type="entry name" value="HTH_11"/>
</dbReference>
<dbReference type="Gene3D" id="1.10.10.10">
    <property type="entry name" value="Winged helix-like DNA-binding domain superfamily/Winged helix DNA-binding domain"/>
    <property type="match status" value="1"/>
</dbReference>
<dbReference type="InterPro" id="IPR036388">
    <property type="entry name" value="WH-like_DNA-bd_sf"/>
</dbReference>
<dbReference type="EMBL" id="MIEK01000078">
    <property type="protein sequence ID" value="OEH80892.1"/>
    <property type="molecule type" value="Genomic_DNA"/>
</dbReference>
<dbReference type="Pfam" id="PF05043">
    <property type="entry name" value="Mga"/>
    <property type="match status" value="1"/>
</dbReference>
<accession>A0A1E5KSL5</accession>
<sequence length="490" mass="57188">MDDLLMKKNEKLRFAILKKIIGNKHGVSIFKLLEDFNISNTTIYRHISALRSDLSNVFPSNEVQLFQIGQKMLVDYPTLDSIYIVDSMHLYYIKSSQRTTIIEAVLNKVYPSIESLSQDLHLSTSYTYKSINVFNSFLEKFHLKIKFDTSNSRSNLVGEEINLRVFLFFSQWMLFKGIDMPIIYSPVHAQTIKSPISHNISTSNQLTQFTHYQAITYFRIIVKKKHIQLPDNFFDYLNIFESVSQTVFPPVIIKSIDKSLFSDSAIKQEEALFGFTARYFITNIDSPHTKKAISKELLASGLPLTEFIKTFLNNFSKIFKVELTTDDYLTNYYLLAVQLIYYQYIDIDVSSLDPSNSAKTMLNQLELNQITSFVNEELRRYIIGEQAKENLLPHLAEILYIMLKRNQKKKLIIFIQYSKSIYLDEFIKNNLYLTFNPNIISFTSTIKKADIIISDVFEELNEQQQVFYLDNPYDLNSWNDLILFISNQLL</sequence>
<evidence type="ECO:0000313" key="3">
    <source>
        <dbReference type="EMBL" id="OEH80892.1"/>
    </source>
</evidence>
<comment type="caution">
    <text evidence="3">The sequence shown here is derived from an EMBL/GenBank/DDBJ whole genome shotgun (WGS) entry which is preliminary data.</text>
</comment>
<organism evidence="3 4">
    <name type="scientific">Enterococcus rivorum</name>
    <dbReference type="NCBI Taxonomy" id="762845"/>
    <lineage>
        <taxon>Bacteria</taxon>
        <taxon>Bacillati</taxon>
        <taxon>Bacillota</taxon>
        <taxon>Bacilli</taxon>
        <taxon>Lactobacillales</taxon>
        <taxon>Enterococcaceae</taxon>
        <taxon>Enterococcus</taxon>
    </lineage>
</organism>
<proteinExistence type="predicted"/>
<gene>
    <name evidence="3" type="ORF">BCR26_06580</name>
</gene>
<evidence type="ECO:0000259" key="1">
    <source>
        <dbReference type="Pfam" id="PF05043"/>
    </source>
</evidence>
<evidence type="ECO:0000313" key="4">
    <source>
        <dbReference type="Proteomes" id="UP000095256"/>
    </source>
</evidence>
<dbReference type="Proteomes" id="UP000095256">
    <property type="component" value="Unassembled WGS sequence"/>
</dbReference>
<feature type="domain" description="Helix-turn-helix type 11" evidence="2">
    <location>
        <begin position="13"/>
        <end position="54"/>
    </location>
</feature>
<dbReference type="AlphaFoldDB" id="A0A1E5KSL5"/>